<dbReference type="EMBL" id="BMWD01000019">
    <property type="protein sequence ID" value="GGX76620.1"/>
    <property type="molecule type" value="Genomic_DNA"/>
</dbReference>
<organism evidence="1 2">
    <name type="scientific">Streptomyces fructofermentans</name>
    <dbReference type="NCBI Taxonomy" id="152141"/>
    <lineage>
        <taxon>Bacteria</taxon>
        <taxon>Bacillati</taxon>
        <taxon>Actinomycetota</taxon>
        <taxon>Actinomycetes</taxon>
        <taxon>Kitasatosporales</taxon>
        <taxon>Streptomycetaceae</taxon>
        <taxon>Streptomyces</taxon>
    </lineage>
</organism>
<evidence type="ECO:0000313" key="1">
    <source>
        <dbReference type="EMBL" id="GGX76620.1"/>
    </source>
</evidence>
<accession>A0A918NKS3</accession>
<comment type="caution">
    <text evidence="1">The sequence shown here is derived from an EMBL/GenBank/DDBJ whole genome shotgun (WGS) entry which is preliminary data.</text>
</comment>
<protein>
    <submittedName>
        <fullName evidence="1">Uncharacterized protein</fullName>
    </submittedName>
</protein>
<reference evidence="1" key="2">
    <citation type="submission" date="2020-09" db="EMBL/GenBank/DDBJ databases">
        <authorList>
            <person name="Sun Q."/>
            <person name="Ohkuma M."/>
        </authorList>
    </citation>
    <scope>NUCLEOTIDE SEQUENCE</scope>
    <source>
        <strain evidence="1">JCM 4956</strain>
    </source>
</reference>
<proteinExistence type="predicted"/>
<dbReference type="RefSeq" id="WP_190037862.1">
    <property type="nucleotide sequence ID" value="NZ_BMWD01000019.1"/>
</dbReference>
<reference evidence="1" key="1">
    <citation type="journal article" date="2014" name="Int. J. Syst. Evol. Microbiol.">
        <title>Complete genome sequence of Corynebacterium casei LMG S-19264T (=DSM 44701T), isolated from a smear-ripened cheese.</title>
        <authorList>
            <consortium name="US DOE Joint Genome Institute (JGI-PGF)"/>
            <person name="Walter F."/>
            <person name="Albersmeier A."/>
            <person name="Kalinowski J."/>
            <person name="Ruckert C."/>
        </authorList>
    </citation>
    <scope>NUCLEOTIDE SEQUENCE</scope>
    <source>
        <strain evidence="1">JCM 4956</strain>
    </source>
</reference>
<evidence type="ECO:0000313" key="2">
    <source>
        <dbReference type="Proteomes" id="UP000645555"/>
    </source>
</evidence>
<name>A0A918NKS3_9ACTN</name>
<keyword evidence="2" id="KW-1185">Reference proteome</keyword>
<sequence length="240" mass="26915">MDALLDHVIAAHGGLDQWKNHSTLTARVTYGGPFWEFKGNPDFAGSYAVEADLQKQHFRQVQEATGRTVVFSKLDDRVSVSEADGTVVDELDGPRATFDGYAPDTQWSLAQEAYFSSYAVWHYLLEPYLFAWPGVEAHEVEPWTEGDTVWRGLSVTFPESVDTHNTTESYYFDDAGLLRRMDYAPEVNGRPPVAHYVRQQDSFHGIVVPTERHVHGRNEDGTPDLSAIPITVDVGGVEFH</sequence>
<dbReference type="Proteomes" id="UP000645555">
    <property type="component" value="Unassembled WGS sequence"/>
</dbReference>
<gene>
    <name evidence="1" type="ORF">GCM10010515_50650</name>
</gene>
<dbReference type="AlphaFoldDB" id="A0A918NKS3"/>